<protein>
    <submittedName>
        <fullName evidence="2">Uncharacterized protein</fullName>
    </submittedName>
</protein>
<evidence type="ECO:0000256" key="1">
    <source>
        <dbReference type="SAM" id="MobiDB-lite"/>
    </source>
</evidence>
<dbReference type="Gramene" id="AET6Gv20668000.1">
    <property type="protein sequence ID" value="AET6Gv20668000.1"/>
    <property type="gene ID" value="AET6Gv20668000"/>
</dbReference>
<reference evidence="3" key="1">
    <citation type="journal article" date="2014" name="Science">
        <title>Ancient hybridizations among the ancestral genomes of bread wheat.</title>
        <authorList>
            <consortium name="International Wheat Genome Sequencing Consortium,"/>
            <person name="Marcussen T."/>
            <person name="Sandve S.R."/>
            <person name="Heier L."/>
            <person name="Spannagl M."/>
            <person name="Pfeifer M."/>
            <person name="Jakobsen K.S."/>
            <person name="Wulff B.B."/>
            <person name="Steuernagel B."/>
            <person name="Mayer K.F."/>
            <person name="Olsen O.A."/>
        </authorList>
    </citation>
    <scope>NUCLEOTIDE SEQUENCE [LARGE SCALE GENOMIC DNA]</scope>
    <source>
        <strain evidence="3">cv. AL8/78</strain>
    </source>
</reference>
<feature type="region of interest" description="Disordered" evidence="1">
    <location>
        <begin position="181"/>
        <end position="244"/>
    </location>
</feature>
<evidence type="ECO:0000313" key="3">
    <source>
        <dbReference type="Proteomes" id="UP000015105"/>
    </source>
</evidence>
<keyword evidence="3" id="KW-1185">Reference proteome</keyword>
<dbReference type="PANTHER" id="PTHR33170">
    <property type="entry name" value="DUF4283 DOMAIN-CONTAINING PROTEIN-RELATED"/>
    <property type="match status" value="1"/>
</dbReference>
<dbReference type="Proteomes" id="UP000015105">
    <property type="component" value="Chromosome 6D"/>
</dbReference>
<reference evidence="2" key="3">
    <citation type="journal article" date="2017" name="Nature">
        <title>Genome sequence of the progenitor of the wheat D genome Aegilops tauschii.</title>
        <authorList>
            <person name="Luo M.C."/>
            <person name="Gu Y.Q."/>
            <person name="Puiu D."/>
            <person name="Wang H."/>
            <person name="Twardziok S.O."/>
            <person name="Deal K.R."/>
            <person name="Huo N."/>
            <person name="Zhu T."/>
            <person name="Wang L."/>
            <person name="Wang Y."/>
            <person name="McGuire P.E."/>
            <person name="Liu S."/>
            <person name="Long H."/>
            <person name="Ramasamy R.K."/>
            <person name="Rodriguez J.C."/>
            <person name="Van S.L."/>
            <person name="Yuan L."/>
            <person name="Wang Z."/>
            <person name="Xia Z."/>
            <person name="Xiao L."/>
            <person name="Anderson O.D."/>
            <person name="Ouyang S."/>
            <person name="Liang Y."/>
            <person name="Zimin A.V."/>
            <person name="Pertea G."/>
            <person name="Qi P."/>
            <person name="Bennetzen J.L."/>
            <person name="Dai X."/>
            <person name="Dawson M.W."/>
            <person name="Muller H.G."/>
            <person name="Kugler K."/>
            <person name="Rivarola-Duarte L."/>
            <person name="Spannagl M."/>
            <person name="Mayer K.F.X."/>
            <person name="Lu F.H."/>
            <person name="Bevan M.W."/>
            <person name="Leroy P."/>
            <person name="Li P."/>
            <person name="You F.M."/>
            <person name="Sun Q."/>
            <person name="Liu Z."/>
            <person name="Lyons E."/>
            <person name="Wicker T."/>
            <person name="Salzberg S.L."/>
            <person name="Devos K.M."/>
            <person name="Dvorak J."/>
        </authorList>
    </citation>
    <scope>NUCLEOTIDE SEQUENCE [LARGE SCALE GENOMIC DNA]</scope>
    <source>
        <strain evidence="2">cv. AL8/78</strain>
    </source>
</reference>
<sequence>MIPARLVSLRRGPIILLLPFVEGETSTRQMELDLSDYLATGWRCSAHAIGPGVFVVRFPNPRAVAQIFYVGNVTLKTSGAVIHATQWSSAVGSKGIMEVAWVRVINVPLDKRSERNIAFVASLVGVPLEIDTATLHRPASVRVKLGCRNVDAIPGIAESVLGGHFYDFAYEVEQVLIRDPNRGKNEIRVPPNSDEGNHKKTKQDVNPGAQRGSTSTGLGGKSLPIPQREVPGPIQESQESIESDDSLHTTLIETMKYEHEQGVKEKVSTSFQQVLMRPNPEYKERVKTYSDVVKSLP</sequence>
<dbReference type="PANTHER" id="PTHR33170:SF22">
    <property type="entry name" value="OS10G0417100 PROTEIN"/>
    <property type="match status" value="1"/>
</dbReference>
<evidence type="ECO:0000313" key="2">
    <source>
        <dbReference type="EnsemblPlants" id="AET6Gv20668000.1"/>
    </source>
</evidence>
<dbReference type="EnsemblPlants" id="AET6Gv20668000.1">
    <property type="protein sequence ID" value="AET6Gv20668000.1"/>
    <property type="gene ID" value="AET6Gv20668000"/>
</dbReference>
<proteinExistence type="predicted"/>
<reference evidence="2" key="4">
    <citation type="submission" date="2019-03" db="UniProtKB">
        <authorList>
            <consortium name="EnsemblPlants"/>
        </authorList>
    </citation>
    <scope>IDENTIFICATION</scope>
</reference>
<reference evidence="2" key="5">
    <citation type="journal article" date="2021" name="G3 (Bethesda)">
        <title>Aegilops tauschii genome assembly Aet v5.0 features greater sequence contiguity and improved annotation.</title>
        <authorList>
            <person name="Wang L."/>
            <person name="Zhu T."/>
            <person name="Rodriguez J.C."/>
            <person name="Deal K.R."/>
            <person name="Dubcovsky J."/>
            <person name="McGuire P.E."/>
            <person name="Lux T."/>
            <person name="Spannagl M."/>
            <person name="Mayer K.F.X."/>
            <person name="Baldrich P."/>
            <person name="Meyers B.C."/>
            <person name="Huo N."/>
            <person name="Gu Y.Q."/>
            <person name="Zhou H."/>
            <person name="Devos K.M."/>
            <person name="Bennetzen J.L."/>
            <person name="Unver T."/>
            <person name="Budak H."/>
            <person name="Gulick P.J."/>
            <person name="Galiba G."/>
            <person name="Kalapos B."/>
            <person name="Nelson D.R."/>
            <person name="Li P."/>
            <person name="You F.M."/>
            <person name="Luo M.C."/>
            <person name="Dvorak J."/>
        </authorList>
    </citation>
    <scope>NUCLEOTIDE SEQUENCE [LARGE SCALE GENOMIC DNA]</scope>
    <source>
        <strain evidence="2">cv. AL8/78</strain>
    </source>
</reference>
<organism evidence="2 3">
    <name type="scientific">Aegilops tauschii subsp. strangulata</name>
    <name type="common">Goatgrass</name>
    <dbReference type="NCBI Taxonomy" id="200361"/>
    <lineage>
        <taxon>Eukaryota</taxon>
        <taxon>Viridiplantae</taxon>
        <taxon>Streptophyta</taxon>
        <taxon>Embryophyta</taxon>
        <taxon>Tracheophyta</taxon>
        <taxon>Spermatophyta</taxon>
        <taxon>Magnoliopsida</taxon>
        <taxon>Liliopsida</taxon>
        <taxon>Poales</taxon>
        <taxon>Poaceae</taxon>
        <taxon>BOP clade</taxon>
        <taxon>Pooideae</taxon>
        <taxon>Triticodae</taxon>
        <taxon>Triticeae</taxon>
        <taxon>Triticinae</taxon>
        <taxon>Aegilops</taxon>
    </lineage>
</organism>
<reference evidence="3" key="2">
    <citation type="journal article" date="2017" name="Nat. Plants">
        <title>The Aegilops tauschii genome reveals multiple impacts of transposons.</title>
        <authorList>
            <person name="Zhao G."/>
            <person name="Zou C."/>
            <person name="Li K."/>
            <person name="Wang K."/>
            <person name="Li T."/>
            <person name="Gao L."/>
            <person name="Zhang X."/>
            <person name="Wang H."/>
            <person name="Yang Z."/>
            <person name="Liu X."/>
            <person name="Jiang W."/>
            <person name="Mao L."/>
            <person name="Kong X."/>
            <person name="Jiao Y."/>
            <person name="Jia J."/>
        </authorList>
    </citation>
    <scope>NUCLEOTIDE SEQUENCE [LARGE SCALE GENOMIC DNA]</scope>
    <source>
        <strain evidence="3">cv. AL8/78</strain>
    </source>
</reference>
<name>A0A453PAE6_AEGTS</name>
<dbReference type="AlphaFoldDB" id="A0A453PAE6"/>
<accession>A0A453PAE6</accession>